<dbReference type="Pfam" id="PF00505">
    <property type="entry name" value="HMG_box"/>
    <property type="match status" value="1"/>
</dbReference>
<accession>A0A165DNM2</accession>
<dbReference type="SUPFAM" id="SSF47095">
    <property type="entry name" value="HMG-box"/>
    <property type="match status" value="1"/>
</dbReference>
<dbReference type="GO" id="GO:0005634">
    <property type="term" value="C:nucleus"/>
    <property type="evidence" value="ECO:0007669"/>
    <property type="project" value="UniProtKB-UniRule"/>
</dbReference>
<evidence type="ECO:0000256" key="1">
    <source>
        <dbReference type="ARBA" id="ARBA00023125"/>
    </source>
</evidence>
<dbReference type="PANTHER" id="PTHR48112">
    <property type="entry name" value="HIGH MOBILITY GROUP PROTEIN DSP1"/>
    <property type="match status" value="1"/>
</dbReference>
<feature type="DNA-binding region" description="HMG box" evidence="5">
    <location>
        <begin position="22"/>
        <end position="90"/>
    </location>
</feature>
<evidence type="ECO:0000256" key="4">
    <source>
        <dbReference type="ARBA" id="ARBA00064996"/>
    </source>
</evidence>
<dbReference type="FunCoup" id="A0A165DNM2">
    <property type="interactions" value="277"/>
</dbReference>
<evidence type="ECO:0000313" key="9">
    <source>
        <dbReference type="Proteomes" id="UP000076842"/>
    </source>
</evidence>
<dbReference type="SMART" id="SM00398">
    <property type="entry name" value="HMG"/>
    <property type="match status" value="1"/>
</dbReference>
<sequence length="95" mass="10931">MPKVKETTTGRKRGTKKDKDAPKRGLSAYLIFSNEWRDRVKAENPDASFGDIGRLLGAKWKELPDNEKKEYQRKSDEDKERAAKEKAAYEVKKSS</sequence>
<keyword evidence="2 5" id="KW-0539">Nucleus</keyword>
<dbReference type="FunFam" id="1.10.30.10:FF:000016">
    <property type="entry name" value="FACT complex subunit SSRP1"/>
    <property type="match status" value="1"/>
</dbReference>
<gene>
    <name evidence="8" type="ORF">CALCODRAFT_501400</name>
</gene>
<dbReference type="EMBL" id="KV424044">
    <property type="protein sequence ID" value="KZT53192.1"/>
    <property type="molecule type" value="Genomic_DNA"/>
</dbReference>
<dbReference type="Gene3D" id="1.10.30.10">
    <property type="entry name" value="High mobility group box domain"/>
    <property type="match status" value="1"/>
</dbReference>
<reference evidence="8 9" key="1">
    <citation type="journal article" date="2016" name="Mol. Biol. Evol.">
        <title>Comparative Genomics of Early-Diverging Mushroom-Forming Fungi Provides Insights into the Origins of Lignocellulose Decay Capabilities.</title>
        <authorList>
            <person name="Nagy L.G."/>
            <person name="Riley R."/>
            <person name="Tritt A."/>
            <person name="Adam C."/>
            <person name="Daum C."/>
            <person name="Floudas D."/>
            <person name="Sun H."/>
            <person name="Yadav J.S."/>
            <person name="Pangilinan J."/>
            <person name="Larsson K.H."/>
            <person name="Matsuura K."/>
            <person name="Barry K."/>
            <person name="Labutti K."/>
            <person name="Kuo R."/>
            <person name="Ohm R.A."/>
            <person name="Bhattacharya S.S."/>
            <person name="Shirouzu T."/>
            <person name="Yoshinaga Y."/>
            <person name="Martin F.M."/>
            <person name="Grigoriev I.V."/>
            <person name="Hibbett D.S."/>
        </authorList>
    </citation>
    <scope>NUCLEOTIDE SEQUENCE [LARGE SCALE GENOMIC DNA]</scope>
    <source>
        <strain evidence="8 9">HHB12733</strain>
    </source>
</reference>
<dbReference type="Proteomes" id="UP000076842">
    <property type="component" value="Unassembled WGS sequence"/>
</dbReference>
<comment type="similarity">
    <text evidence="3">Belongs to the NHP6 family.</text>
</comment>
<dbReference type="AlphaFoldDB" id="A0A165DNM2"/>
<dbReference type="InParanoid" id="A0A165DNM2"/>
<evidence type="ECO:0000256" key="2">
    <source>
        <dbReference type="ARBA" id="ARBA00023242"/>
    </source>
</evidence>
<feature type="region of interest" description="Disordered" evidence="6">
    <location>
        <begin position="67"/>
        <end position="95"/>
    </location>
</feature>
<proteinExistence type="inferred from homology"/>
<dbReference type="InterPro" id="IPR050342">
    <property type="entry name" value="HMGB"/>
</dbReference>
<evidence type="ECO:0000313" key="8">
    <source>
        <dbReference type="EMBL" id="KZT53192.1"/>
    </source>
</evidence>
<dbReference type="OrthoDB" id="1919336at2759"/>
<dbReference type="PROSITE" id="PS50118">
    <property type="entry name" value="HMG_BOX_2"/>
    <property type="match status" value="1"/>
</dbReference>
<feature type="region of interest" description="Disordered" evidence="6">
    <location>
        <begin position="1"/>
        <end position="24"/>
    </location>
</feature>
<evidence type="ECO:0000256" key="5">
    <source>
        <dbReference type="PROSITE-ProRule" id="PRU00267"/>
    </source>
</evidence>
<comment type="subunit">
    <text evidence="4">Weakly associates with the stable SPT16-POB3 heterodimer to form the FACT complex.</text>
</comment>
<dbReference type="STRING" id="1353952.A0A165DNM2"/>
<dbReference type="GO" id="GO:0003677">
    <property type="term" value="F:DNA binding"/>
    <property type="evidence" value="ECO:0007669"/>
    <property type="project" value="UniProtKB-UniRule"/>
</dbReference>
<keyword evidence="9" id="KW-1185">Reference proteome</keyword>
<organism evidence="8 9">
    <name type="scientific">Calocera cornea HHB12733</name>
    <dbReference type="NCBI Taxonomy" id="1353952"/>
    <lineage>
        <taxon>Eukaryota</taxon>
        <taxon>Fungi</taxon>
        <taxon>Dikarya</taxon>
        <taxon>Basidiomycota</taxon>
        <taxon>Agaricomycotina</taxon>
        <taxon>Dacrymycetes</taxon>
        <taxon>Dacrymycetales</taxon>
        <taxon>Dacrymycetaceae</taxon>
        <taxon>Calocera</taxon>
    </lineage>
</organism>
<protein>
    <recommendedName>
        <fullName evidence="7">HMG box domain-containing protein</fullName>
    </recommendedName>
</protein>
<evidence type="ECO:0000259" key="7">
    <source>
        <dbReference type="PROSITE" id="PS50118"/>
    </source>
</evidence>
<keyword evidence="1 5" id="KW-0238">DNA-binding</keyword>
<feature type="domain" description="HMG box" evidence="7">
    <location>
        <begin position="22"/>
        <end position="90"/>
    </location>
</feature>
<dbReference type="InterPro" id="IPR036910">
    <property type="entry name" value="HMG_box_dom_sf"/>
</dbReference>
<dbReference type="PRINTS" id="PR00886">
    <property type="entry name" value="HIGHMOBLTY12"/>
</dbReference>
<evidence type="ECO:0000256" key="6">
    <source>
        <dbReference type="SAM" id="MobiDB-lite"/>
    </source>
</evidence>
<dbReference type="InterPro" id="IPR009071">
    <property type="entry name" value="HMG_box_dom"/>
</dbReference>
<evidence type="ECO:0000256" key="3">
    <source>
        <dbReference type="ARBA" id="ARBA00043963"/>
    </source>
</evidence>
<dbReference type="PANTHER" id="PTHR48112:SF22">
    <property type="entry name" value="MITOCHONDRIAL TRANSCRIPTION FACTOR A, ISOFORM B"/>
    <property type="match status" value="1"/>
</dbReference>
<name>A0A165DNM2_9BASI</name>